<sequence>MNVINETPGLEEFVELRFAAGAEPVSHQALKNGLDHSVYVATVRDERSVLIGTGRIIGDGGCYYQIVDLFIHPDQKEHGLEEVILSNLLDFLHEYASADATIMVMSDVAGMKWYQKQGFKLVYPDYYGMTRKVGRHSAISDI</sequence>
<name>A0A7X3IGF5_9BACL</name>
<feature type="domain" description="N-acetyltransferase" evidence="1">
    <location>
        <begin position="1"/>
        <end position="134"/>
    </location>
</feature>
<keyword evidence="2" id="KW-0808">Transferase</keyword>
<evidence type="ECO:0000313" key="2">
    <source>
        <dbReference type="EMBL" id="MWV42956.1"/>
    </source>
</evidence>
<dbReference type="Pfam" id="PF13673">
    <property type="entry name" value="Acetyltransf_10"/>
    <property type="match status" value="1"/>
</dbReference>
<dbReference type="EMBL" id="WUBI01000001">
    <property type="protein sequence ID" value="MWV42956.1"/>
    <property type="molecule type" value="Genomic_DNA"/>
</dbReference>
<dbReference type="SUPFAM" id="SSF55729">
    <property type="entry name" value="Acyl-CoA N-acyltransferases (Nat)"/>
    <property type="match status" value="1"/>
</dbReference>
<dbReference type="Proteomes" id="UP000460318">
    <property type="component" value="Unassembled WGS sequence"/>
</dbReference>
<reference evidence="2 3" key="1">
    <citation type="submission" date="2019-12" db="EMBL/GenBank/DDBJ databases">
        <title>Paenibacillus sp. nov., an endophytic bacterium isolated from the stem of Dendrobium.</title>
        <authorList>
            <person name="Zhao R."/>
        </authorList>
    </citation>
    <scope>NUCLEOTIDE SEQUENCE [LARGE SCALE GENOMIC DNA]</scope>
    <source>
        <strain evidence="2 3">HJL G12</strain>
    </source>
</reference>
<dbReference type="InterPro" id="IPR000182">
    <property type="entry name" value="GNAT_dom"/>
</dbReference>
<dbReference type="PROSITE" id="PS51186">
    <property type="entry name" value="GNAT"/>
    <property type="match status" value="1"/>
</dbReference>
<dbReference type="GO" id="GO:0016747">
    <property type="term" value="F:acyltransferase activity, transferring groups other than amino-acyl groups"/>
    <property type="evidence" value="ECO:0007669"/>
    <property type="project" value="InterPro"/>
</dbReference>
<proteinExistence type="predicted"/>
<accession>A0A7X3IGF5</accession>
<evidence type="ECO:0000259" key="1">
    <source>
        <dbReference type="PROSITE" id="PS51186"/>
    </source>
</evidence>
<dbReference type="InterPro" id="IPR016181">
    <property type="entry name" value="Acyl_CoA_acyltransferase"/>
</dbReference>
<keyword evidence="3" id="KW-1185">Reference proteome</keyword>
<protein>
    <submittedName>
        <fullName evidence="2">GNAT family N-acetyltransferase</fullName>
    </submittedName>
</protein>
<dbReference type="AlphaFoldDB" id="A0A7X3IGF5"/>
<dbReference type="RefSeq" id="WP_160496513.1">
    <property type="nucleotide sequence ID" value="NZ_WUBI01000001.1"/>
</dbReference>
<dbReference type="Gene3D" id="3.40.630.30">
    <property type="match status" value="1"/>
</dbReference>
<evidence type="ECO:0000313" key="3">
    <source>
        <dbReference type="Proteomes" id="UP000460318"/>
    </source>
</evidence>
<organism evidence="2 3">
    <name type="scientific">Paenibacillus dendrobii</name>
    <dbReference type="NCBI Taxonomy" id="2691084"/>
    <lineage>
        <taxon>Bacteria</taxon>
        <taxon>Bacillati</taxon>
        <taxon>Bacillota</taxon>
        <taxon>Bacilli</taxon>
        <taxon>Bacillales</taxon>
        <taxon>Paenibacillaceae</taxon>
        <taxon>Paenibacillus</taxon>
    </lineage>
</organism>
<comment type="caution">
    <text evidence="2">The sequence shown here is derived from an EMBL/GenBank/DDBJ whole genome shotgun (WGS) entry which is preliminary data.</text>
</comment>
<gene>
    <name evidence="2" type="ORF">GRF59_04885</name>
</gene>